<keyword evidence="3" id="KW-1185">Reference proteome</keyword>
<gene>
    <name evidence="2" type="ORF">QC762_0009420</name>
</gene>
<dbReference type="RefSeq" id="XP_062748473.1">
    <property type="nucleotide sequence ID" value="XM_062882885.1"/>
</dbReference>
<name>A0ABR0GUR1_9PEZI</name>
<dbReference type="EMBL" id="JAFFHA010000001">
    <property type="protein sequence ID" value="KAK4659502.1"/>
    <property type="molecule type" value="Genomic_DNA"/>
</dbReference>
<dbReference type="Proteomes" id="UP001323405">
    <property type="component" value="Unassembled WGS sequence"/>
</dbReference>
<reference evidence="2 3" key="1">
    <citation type="journal article" date="2023" name="bioRxiv">
        <title>High-quality genome assemblies of four members of thePodospora anserinaspecies complex.</title>
        <authorList>
            <person name="Ament-Velasquez S.L."/>
            <person name="Vogan A.A."/>
            <person name="Wallerman O."/>
            <person name="Hartmann F."/>
            <person name="Gautier V."/>
            <person name="Silar P."/>
            <person name="Giraud T."/>
            <person name="Johannesson H."/>
        </authorList>
    </citation>
    <scope>NUCLEOTIDE SEQUENCE [LARGE SCALE GENOMIC DNA]</scope>
    <source>
        <strain evidence="2 3">CBS 415.72m</strain>
    </source>
</reference>
<feature type="region of interest" description="Disordered" evidence="1">
    <location>
        <begin position="93"/>
        <end position="112"/>
    </location>
</feature>
<comment type="caution">
    <text evidence="2">The sequence shown here is derived from an EMBL/GenBank/DDBJ whole genome shotgun (WGS) entry which is preliminary data.</text>
</comment>
<accession>A0ABR0GUR1</accession>
<dbReference type="GeneID" id="87902384"/>
<protein>
    <submittedName>
        <fullName evidence="2">Uncharacterized protein</fullName>
    </submittedName>
</protein>
<proteinExistence type="predicted"/>
<sequence length="122" mass="12756">MCLTDLAAQTSCHTTNHQRSITKSNHAAVAIAVLISVIFKLLLTTTCDPAAVARNPIARRDSSRKDEAGLDEVTDYDVQAAAGANDVPELAGEVGGREEEAQGDGDVGGDKHFAVHLGEDDG</sequence>
<evidence type="ECO:0000313" key="2">
    <source>
        <dbReference type="EMBL" id="KAK4659502.1"/>
    </source>
</evidence>
<evidence type="ECO:0000313" key="3">
    <source>
        <dbReference type="Proteomes" id="UP001323405"/>
    </source>
</evidence>
<evidence type="ECO:0000256" key="1">
    <source>
        <dbReference type="SAM" id="MobiDB-lite"/>
    </source>
</evidence>
<organism evidence="2 3">
    <name type="scientific">Podospora pseudocomata</name>
    <dbReference type="NCBI Taxonomy" id="2093779"/>
    <lineage>
        <taxon>Eukaryota</taxon>
        <taxon>Fungi</taxon>
        <taxon>Dikarya</taxon>
        <taxon>Ascomycota</taxon>
        <taxon>Pezizomycotina</taxon>
        <taxon>Sordariomycetes</taxon>
        <taxon>Sordariomycetidae</taxon>
        <taxon>Sordariales</taxon>
        <taxon>Podosporaceae</taxon>
        <taxon>Podospora</taxon>
    </lineage>
</organism>